<evidence type="ECO:0000259" key="1">
    <source>
        <dbReference type="PROSITE" id="PS50011"/>
    </source>
</evidence>
<dbReference type="EMBL" id="JAEHOC010000004">
    <property type="protein sequence ID" value="KAG2442357.1"/>
    <property type="molecule type" value="Genomic_DNA"/>
</dbReference>
<dbReference type="OrthoDB" id="4062651at2759"/>
<dbReference type="InterPro" id="IPR000719">
    <property type="entry name" value="Prot_kinase_dom"/>
</dbReference>
<dbReference type="GO" id="GO:0004672">
    <property type="term" value="F:protein kinase activity"/>
    <property type="evidence" value="ECO:0007669"/>
    <property type="project" value="InterPro"/>
</dbReference>
<protein>
    <recommendedName>
        <fullName evidence="1">Protein kinase domain-containing protein</fullName>
    </recommendedName>
</protein>
<dbReference type="PROSITE" id="PS50011">
    <property type="entry name" value="PROTEIN_KINASE_DOM"/>
    <property type="match status" value="1"/>
</dbReference>
<evidence type="ECO:0000313" key="3">
    <source>
        <dbReference type="Proteomes" id="UP000650467"/>
    </source>
</evidence>
<comment type="caution">
    <text evidence="2">The sequence shown here is derived from an EMBL/GenBank/DDBJ whole genome shotgun (WGS) entry which is preliminary data.</text>
</comment>
<name>A0A835TBC3_CHLIN</name>
<gene>
    <name evidence="2" type="ORF">HXX76_002443</name>
</gene>
<dbReference type="Gene3D" id="1.10.510.10">
    <property type="entry name" value="Transferase(Phosphotransferase) domain 1"/>
    <property type="match status" value="1"/>
</dbReference>
<dbReference type="InterPro" id="IPR011009">
    <property type="entry name" value="Kinase-like_dom_sf"/>
</dbReference>
<keyword evidence="3" id="KW-1185">Reference proteome</keyword>
<evidence type="ECO:0000313" key="2">
    <source>
        <dbReference type="EMBL" id="KAG2442357.1"/>
    </source>
</evidence>
<proteinExistence type="predicted"/>
<dbReference type="Proteomes" id="UP000650467">
    <property type="component" value="Unassembled WGS sequence"/>
</dbReference>
<dbReference type="AlphaFoldDB" id="A0A835TBC3"/>
<organism evidence="2 3">
    <name type="scientific">Chlamydomonas incerta</name>
    <dbReference type="NCBI Taxonomy" id="51695"/>
    <lineage>
        <taxon>Eukaryota</taxon>
        <taxon>Viridiplantae</taxon>
        <taxon>Chlorophyta</taxon>
        <taxon>core chlorophytes</taxon>
        <taxon>Chlorophyceae</taxon>
        <taxon>CS clade</taxon>
        <taxon>Chlamydomonadales</taxon>
        <taxon>Chlamydomonadaceae</taxon>
        <taxon>Chlamydomonas</taxon>
    </lineage>
</organism>
<feature type="domain" description="Protein kinase" evidence="1">
    <location>
        <begin position="121"/>
        <end position="446"/>
    </location>
</feature>
<dbReference type="GO" id="GO:0005524">
    <property type="term" value="F:ATP binding"/>
    <property type="evidence" value="ECO:0007669"/>
    <property type="project" value="InterPro"/>
</dbReference>
<dbReference type="SUPFAM" id="SSF56112">
    <property type="entry name" value="Protein kinase-like (PK-like)"/>
    <property type="match status" value="1"/>
</dbReference>
<sequence>MCAVAKGHAQLPCVLGVLGAGTQRPTTHGTPPLLPAPTPQRTCISDPGNAPAATVAAADALAAAAAVDQARQNAEALIWTGPLNGNPRRLPWASGEATIDSTKRVNTAGGVNGAPERTVDCAVVTLTGSAAFAAAAVGAGQACVLPDGRTVVRMLSAVKTVTATLPEFESLLLRSCCATDLSLLPTVKQMAQELEAYDKTTQRAVDVHGAPMAQHCFLQLYGWQLLYIGGDTYVLRSYWEWQSNGSLRDYLIRCLEHTNHGVGRALVVSALEEVLQLLHMLSCSGIVLGDLKLDNMLVDAHGRVKLSDVDGAGLVDADVMRIVRDTALRAAAQAAAACLDPGAAAAAVWHAADQLFCQEKPYMVTDAYVPFEMRVYGRMCCASHQHLLGASLGQLLGELQPVLLALPGRVACWGFVTELRGLAAGLQTPAHTARPSLHSVCAHLTAIGARWAAVCC</sequence>
<reference evidence="2" key="1">
    <citation type="journal article" date="2020" name="bioRxiv">
        <title>Comparative genomics of Chlamydomonas.</title>
        <authorList>
            <person name="Craig R.J."/>
            <person name="Hasan A.R."/>
            <person name="Ness R.W."/>
            <person name="Keightley P.D."/>
        </authorList>
    </citation>
    <scope>NUCLEOTIDE SEQUENCE</scope>
    <source>
        <strain evidence="2">SAG 7.73</strain>
    </source>
</reference>
<accession>A0A835TBC3</accession>